<dbReference type="KEGG" id="gtr:GLOTRDRAFT_41322"/>
<sequence>DDLDACPIPTLHAISAMGTKLCFYRHQNGVIEPPFIPGHPEVLLDTAPRERWDCDVLEEAGIERLRAVVEDIKQSCAGV</sequence>
<organism evidence="1 2">
    <name type="scientific">Gloeophyllum trabeum (strain ATCC 11539 / FP-39264 / Madison 617)</name>
    <name type="common">Brown rot fungus</name>
    <dbReference type="NCBI Taxonomy" id="670483"/>
    <lineage>
        <taxon>Eukaryota</taxon>
        <taxon>Fungi</taxon>
        <taxon>Dikarya</taxon>
        <taxon>Basidiomycota</taxon>
        <taxon>Agaricomycotina</taxon>
        <taxon>Agaricomycetes</taxon>
        <taxon>Gloeophyllales</taxon>
        <taxon>Gloeophyllaceae</taxon>
        <taxon>Gloeophyllum</taxon>
    </lineage>
</organism>
<evidence type="ECO:0000313" key="1">
    <source>
        <dbReference type="EMBL" id="EPQ56007.1"/>
    </source>
</evidence>
<dbReference type="GeneID" id="19306042"/>
<protein>
    <submittedName>
        <fullName evidence="1">Uncharacterized protein</fullName>
    </submittedName>
</protein>
<keyword evidence="2" id="KW-1185">Reference proteome</keyword>
<evidence type="ECO:0000313" key="2">
    <source>
        <dbReference type="Proteomes" id="UP000030669"/>
    </source>
</evidence>
<feature type="non-terminal residue" evidence="1">
    <location>
        <position position="1"/>
    </location>
</feature>
<dbReference type="AlphaFoldDB" id="S7Q939"/>
<accession>S7Q939</accession>
<proteinExistence type="predicted"/>
<dbReference type="OrthoDB" id="5362978at2759"/>
<name>S7Q939_GLOTA</name>
<gene>
    <name evidence="1" type="ORF">GLOTRDRAFT_41322</name>
</gene>
<dbReference type="Proteomes" id="UP000030669">
    <property type="component" value="Unassembled WGS sequence"/>
</dbReference>
<dbReference type="OMA" id="TTECAQP"/>
<dbReference type="HOGENOM" id="CLU_176403_0_0_1"/>
<dbReference type="RefSeq" id="XP_007865545.1">
    <property type="nucleotide sequence ID" value="XM_007867354.1"/>
</dbReference>
<reference evidence="1 2" key="1">
    <citation type="journal article" date="2012" name="Science">
        <title>The Paleozoic origin of enzymatic lignin decomposition reconstructed from 31 fungal genomes.</title>
        <authorList>
            <person name="Floudas D."/>
            <person name="Binder M."/>
            <person name="Riley R."/>
            <person name="Barry K."/>
            <person name="Blanchette R.A."/>
            <person name="Henrissat B."/>
            <person name="Martinez A.T."/>
            <person name="Otillar R."/>
            <person name="Spatafora J.W."/>
            <person name="Yadav J.S."/>
            <person name="Aerts A."/>
            <person name="Benoit I."/>
            <person name="Boyd A."/>
            <person name="Carlson A."/>
            <person name="Copeland A."/>
            <person name="Coutinho P.M."/>
            <person name="de Vries R.P."/>
            <person name="Ferreira P."/>
            <person name="Findley K."/>
            <person name="Foster B."/>
            <person name="Gaskell J."/>
            <person name="Glotzer D."/>
            <person name="Gorecki P."/>
            <person name="Heitman J."/>
            <person name="Hesse C."/>
            <person name="Hori C."/>
            <person name="Igarashi K."/>
            <person name="Jurgens J.A."/>
            <person name="Kallen N."/>
            <person name="Kersten P."/>
            <person name="Kohler A."/>
            <person name="Kuees U."/>
            <person name="Kumar T.K.A."/>
            <person name="Kuo A."/>
            <person name="LaButti K."/>
            <person name="Larrondo L.F."/>
            <person name="Lindquist E."/>
            <person name="Ling A."/>
            <person name="Lombard V."/>
            <person name="Lucas S."/>
            <person name="Lundell T."/>
            <person name="Martin R."/>
            <person name="McLaughlin D.J."/>
            <person name="Morgenstern I."/>
            <person name="Morin E."/>
            <person name="Murat C."/>
            <person name="Nagy L.G."/>
            <person name="Nolan M."/>
            <person name="Ohm R.A."/>
            <person name="Patyshakuliyeva A."/>
            <person name="Rokas A."/>
            <person name="Ruiz-Duenas F.J."/>
            <person name="Sabat G."/>
            <person name="Salamov A."/>
            <person name="Samejima M."/>
            <person name="Schmutz J."/>
            <person name="Slot J.C."/>
            <person name="St John F."/>
            <person name="Stenlid J."/>
            <person name="Sun H."/>
            <person name="Sun S."/>
            <person name="Syed K."/>
            <person name="Tsang A."/>
            <person name="Wiebenga A."/>
            <person name="Young D."/>
            <person name="Pisabarro A."/>
            <person name="Eastwood D.C."/>
            <person name="Martin F."/>
            <person name="Cullen D."/>
            <person name="Grigoriev I.V."/>
            <person name="Hibbett D.S."/>
        </authorList>
    </citation>
    <scope>NUCLEOTIDE SEQUENCE [LARGE SCALE GENOMIC DNA]</scope>
    <source>
        <strain evidence="1 2">ATCC 11539</strain>
    </source>
</reference>
<dbReference type="EMBL" id="KB469301">
    <property type="protein sequence ID" value="EPQ56007.1"/>
    <property type="molecule type" value="Genomic_DNA"/>
</dbReference>